<gene>
    <name evidence="4" type="ORF">E2C01_038386</name>
</gene>
<feature type="compositionally biased region" description="Basic and acidic residues" evidence="3">
    <location>
        <begin position="275"/>
        <end position="286"/>
    </location>
</feature>
<evidence type="ECO:0000313" key="5">
    <source>
        <dbReference type="Proteomes" id="UP000324222"/>
    </source>
</evidence>
<dbReference type="PANTHER" id="PTHR10380:SF173">
    <property type="entry name" value="CUTICULAR PROTEIN 47EF, ISOFORM C-RELATED"/>
    <property type="match status" value="1"/>
</dbReference>
<accession>A0A5B7FGN6</accession>
<name>A0A5B7FGN6_PORTR</name>
<feature type="region of interest" description="Disordered" evidence="3">
    <location>
        <begin position="182"/>
        <end position="204"/>
    </location>
</feature>
<reference evidence="4 5" key="1">
    <citation type="submission" date="2019-05" db="EMBL/GenBank/DDBJ databases">
        <title>Another draft genome of Portunus trituberculatus and its Hox gene families provides insights of decapod evolution.</title>
        <authorList>
            <person name="Jeong J.-H."/>
            <person name="Song I."/>
            <person name="Kim S."/>
            <person name="Choi T."/>
            <person name="Kim D."/>
            <person name="Ryu S."/>
            <person name="Kim W."/>
        </authorList>
    </citation>
    <scope>NUCLEOTIDE SEQUENCE [LARGE SCALE GENOMIC DNA]</scope>
    <source>
        <tissue evidence="4">Muscle</tissue>
    </source>
</reference>
<dbReference type="GO" id="GO:0008010">
    <property type="term" value="F:structural constituent of chitin-based larval cuticle"/>
    <property type="evidence" value="ECO:0007669"/>
    <property type="project" value="TreeGrafter"/>
</dbReference>
<dbReference type="EMBL" id="VSRR010006400">
    <property type="protein sequence ID" value="MPC44707.1"/>
    <property type="molecule type" value="Genomic_DNA"/>
</dbReference>
<dbReference type="InterPro" id="IPR050468">
    <property type="entry name" value="Cuticle_Struct_Prot"/>
</dbReference>
<protein>
    <recommendedName>
        <fullName evidence="6">Cuticle protein 6</fullName>
    </recommendedName>
</protein>
<feature type="compositionally biased region" description="Acidic residues" evidence="3">
    <location>
        <begin position="190"/>
        <end position="202"/>
    </location>
</feature>
<dbReference type="GO" id="GO:0062129">
    <property type="term" value="C:chitin-based extracellular matrix"/>
    <property type="evidence" value="ECO:0007669"/>
    <property type="project" value="TreeGrafter"/>
</dbReference>
<dbReference type="OrthoDB" id="8191482at2759"/>
<keyword evidence="1 2" id="KW-0193">Cuticle</keyword>
<dbReference type="Pfam" id="PF00379">
    <property type="entry name" value="Chitin_bind_4"/>
    <property type="match status" value="1"/>
</dbReference>
<feature type="region of interest" description="Disordered" evidence="3">
    <location>
        <begin position="275"/>
        <end position="350"/>
    </location>
</feature>
<keyword evidence="5" id="KW-1185">Reference proteome</keyword>
<proteinExistence type="predicted"/>
<comment type="caution">
    <text evidence="4">The sequence shown here is derived from an EMBL/GenBank/DDBJ whole genome shotgun (WGS) entry which is preliminary data.</text>
</comment>
<dbReference type="PANTHER" id="PTHR10380">
    <property type="entry name" value="CUTICLE PROTEIN"/>
    <property type="match status" value="1"/>
</dbReference>
<dbReference type="Proteomes" id="UP000324222">
    <property type="component" value="Unassembled WGS sequence"/>
</dbReference>
<organism evidence="4 5">
    <name type="scientific">Portunus trituberculatus</name>
    <name type="common">Swimming crab</name>
    <name type="synonym">Neptunus trituberculatus</name>
    <dbReference type="NCBI Taxonomy" id="210409"/>
    <lineage>
        <taxon>Eukaryota</taxon>
        <taxon>Metazoa</taxon>
        <taxon>Ecdysozoa</taxon>
        <taxon>Arthropoda</taxon>
        <taxon>Crustacea</taxon>
        <taxon>Multicrustacea</taxon>
        <taxon>Malacostraca</taxon>
        <taxon>Eumalacostraca</taxon>
        <taxon>Eucarida</taxon>
        <taxon>Decapoda</taxon>
        <taxon>Pleocyemata</taxon>
        <taxon>Brachyura</taxon>
        <taxon>Eubrachyura</taxon>
        <taxon>Portunoidea</taxon>
        <taxon>Portunidae</taxon>
        <taxon>Portuninae</taxon>
        <taxon>Portunus</taxon>
    </lineage>
</organism>
<dbReference type="AlphaFoldDB" id="A0A5B7FGN6"/>
<evidence type="ECO:0000313" key="4">
    <source>
        <dbReference type="EMBL" id="MPC44707.1"/>
    </source>
</evidence>
<sequence>MCSSSHQHYTRCPLSCPVRIGVWLWAWAWTCVVLSAAQGTGAGQGTILQDFPIAAEENFYSFNPDGTYTFSYDTGGGEHQSFRIEMRDASGRVSGRFGYVDPAGALRITEYQADSSGYRASIEVYHQVSLAPPTPLIVGPVPKEPTVLPDPPADPPKPRVMHPVGPAPFFPPQQPVLIIGPLPKPLQPESAEDDHDPPDLNEDSLLTVPSDPLIPAVFPKSPLGDASPGDLFNSPLETEGISILQGNFTDIPQLSSDDLEDSPNSNVTDTLQVSYDERGAKSESKVAETSLPVFMTKKNDDSRSQSRRFRNLPPIPPTPLLTYLPVGAPRHQYPTAPLLQLPQEANSYPA</sequence>
<dbReference type="PROSITE" id="PS51155">
    <property type="entry name" value="CHIT_BIND_RR_2"/>
    <property type="match status" value="1"/>
</dbReference>
<evidence type="ECO:0000256" key="2">
    <source>
        <dbReference type="PROSITE-ProRule" id="PRU00497"/>
    </source>
</evidence>
<evidence type="ECO:0000256" key="3">
    <source>
        <dbReference type="SAM" id="MobiDB-lite"/>
    </source>
</evidence>
<evidence type="ECO:0008006" key="6">
    <source>
        <dbReference type="Google" id="ProtNLM"/>
    </source>
</evidence>
<evidence type="ECO:0000256" key="1">
    <source>
        <dbReference type="ARBA" id="ARBA00022460"/>
    </source>
</evidence>
<dbReference type="InterPro" id="IPR000618">
    <property type="entry name" value="Insect_cuticle"/>
</dbReference>